<organism evidence="2 3">
    <name type="scientific">Cytospora paraplurivora</name>
    <dbReference type="NCBI Taxonomy" id="2898453"/>
    <lineage>
        <taxon>Eukaryota</taxon>
        <taxon>Fungi</taxon>
        <taxon>Dikarya</taxon>
        <taxon>Ascomycota</taxon>
        <taxon>Pezizomycotina</taxon>
        <taxon>Sordariomycetes</taxon>
        <taxon>Sordariomycetidae</taxon>
        <taxon>Diaporthales</taxon>
        <taxon>Cytosporaceae</taxon>
        <taxon>Cytospora</taxon>
    </lineage>
</organism>
<sequence length="285" mass="31354">MDTATDREREVANAISNIDKLDNAGVRAILRNLASDDAAFSEAQCSHIARVINGTLNKKPQGTVNATLSCASGSDAAVNWEKQFASEFHPTIVSDFVRKNQNSVPSHVQIHAPSQEQPDQSSAQNIGVGEAVRLLEPGDAVGNGNLPKIINKGHMTIHFHNQLPSFDTSTLASVSKKREREEEEMHYAQALDAIMVTDHLEADVLSSNHPSKRVRLQETNTEKKTTETRNAHAATEVDKPSLVQDVKEMPPYGVICRNCGAHFTRAKNVRQKDGELPCRHHTGEW</sequence>
<feature type="compositionally biased region" description="Basic and acidic residues" evidence="1">
    <location>
        <begin position="220"/>
        <end position="237"/>
    </location>
</feature>
<protein>
    <submittedName>
        <fullName evidence="2">Uncharacterized protein</fullName>
    </submittedName>
</protein>
<evidence type="ECO:0000256" key="1">
    <source>
        <dbReference type="SAM" id="MobiDB-lite"/>
    </source>
</evidence>
<feature type="region of interest" description="Disordered" evidence="1">
    <location>
        <begin position="218"/>
        <end position="237"/>
    </location>
</feature>
<dbReference type="Proteomes" id="UP001320245">
    <property type="component" value="Unassembled WGS sequence"/>
</dbReference>
<comment type="caution">
    <text evidence="2">The sequence shown here is derived from an EMBL/GenBank/DDBJ whole genome shotgun (WGS) entry which is preliminary data.</text>
</comment>
<dbReference type="EMBL" id="JAJSPL020000032">
    <property type="protein sequence ID" value="KAK7736689.1"/>
    <property type="molecule type" value="Genomic_DNA"/>
</dbReference>
<keyword evidence="3" id="KW-1185">Reference proteome</keyword>
<gene>
    <name evidence="2" type="ORF">SLS53_006897</name>
</gene>
<evidence type="ECO:0000313" key="3">
    <source>
        <dbReference type="Proteomes" id="UP001320245"/>
    </source>
</evidence>
<proteinExistence type="predicted"/>
<name>A0AAN9U4D1_9PEZI</name>
<reference evidence="2 3" key="1">
    <citation type="journal article" date="2023" name="PLoS ONE">
        <title>Cytospora paraplurivora sp. nov. isolated from orchards with fruit tree decline syndrome in Ontario, Canada.</title>
        <authorList>
            <person name="Ilyukhin E."/>
            <person name="Nguyen H.D.T."/>
            <person name="Castle A.J."/>
            <person name="Ellouze W."/>
        </authorList>
    </citation>
    <scope>NUCLEOTIDE SEQUENCE [LARGE SCALE GENOMIC DNA]</scope>
    <source>
        <strain evidence="2 3">FDS-564</strain>
    </source>
</reference>
<accession>A0AAN9U4D1</accession>
<dbReference type="AlphaFoldDB" id="A0AAN9U4D1"/>
<evidence type="ECO:0000313" key="2">
    <source>
        <dbReference type="EMBL" id="KAK7736689.1"/>
    </source>
</evidence>